<keyword evidence="2" id="KW-1185">Reference proteome</keyword>
<accession>A0A016T6X2</accession>
<dbReference type="Proteomes" id="UP000024635">
    <property type="component" value="Unassembled WGS sequence"/>
</dbReference>
<gene>
    <name evidence="1" type="primary">Acey_s0131.g1596</name>
    <name evidence="1" type="ORF">Y032_0131g1596</name>
</gene>
<evidence type="ECO:0000313" key="2">
    <source>
        <dbReference type="Proteomes" id="UP000024635"/>
    </source>
</evidence>
<name>A0A016T6X2_9BILA</name>
<dbReference type="AlphaFoldDB" id="A0A016T6X2"/>
<dbReference type="EMBL" id="JARK01001467">
    <property type="protein sequence ID" value="EYB98391.1"/>
    <property type="molecule type" value="Genomic_DNA"/>
</dbReference>
<organism evidence="1 2">
    <name type="scientific">Ancylostoma ceylanicum</name>
    <dbReference type="NCBI Taxonomy" id="53326"/>
    <lineage>
        <taxon>Eukaryota</taxon>
        <taxon>Metazoa</taxon>
        <taxon>Ecdysozoa</taxon>
        <taxon>Nematoda</taxon>
        <taxon>Chromadorea</taxon>
        <taxon>Rhabditida</taxon>
        <taxon>Rhabditina</taxon>
        <taxon>Rhabditomorpha</taxon>
        <taxon>Strongyloidea</taxon>
        <taxon>Ancylostomatidae</taxon>
        <taxon>Ancylostomatinae</taxon>
        <taxon>Ancylostoma</taxon>
    </lineage>
</organism>
<proteinExistence type="predicted"/>
<dbReference type="OrthoDB" id="1856718at2759"/>
<evidence type="ECO:0000313" key="1">
    <source>
        <dbReference type="EMBL" id="EYB98391.1"/>
    </source>
</evidence>
<comment type="caution">
    <text evidence="1">The sequence shown here is derived from an EMBL/GenBank/DDBJ whole genome shotgun (WGS) entry which is preliminary data.</text>
</comment>
<protein>
    <submittedName>
        <fullName evidence="1">Uncharacterized protein</fullName>
    </submittedName>
</protein>
<reference evidence="2" key="1">
    <citation type="journal article" date="2015" name="Nat. Genet.">
        <title>The genome and transcriptome of the zoonotic hookworm Ancylostoma ceylanicum identify infection-specific gene families.</title>
        <authorList>
            <person name="Schwarz E.M."/>
            <person name="Hu Y."/>
            <person name="Antoshechkin I."/>
            <person name="Miller M.M."/>
            <person name="Sternberg P.W."/>
            <person name="Aroian R.V."/>
        </authorList>
    </citation>
    <scope>NUCLEOTIDE SEQUENCE</scope>
    <source>
        <strain evidence="2">HY135</strain>
    </source>
</reference>
<sequence>MAYFCLALHELKQVGVTCGPNAPIRVAWLRPFSLTMKHTHNGPLSWIWLAKCWYRGKPTPLPGYFYSTVLRPAREAYFVA</sequence>